<comment type="caution">
    <text evidence="5">The sequence shown here is derived from an EMBL/GenBank/DDBJ whole genome shotgun (WGS) entry which is preliminary data.</text>
</comment>
<reference evidence="5 6" key="1">
    <citation type="submission" date="2023-03" db="EMBL/GenBank/DDBJ databases">
        <title>MT1 and MT2 Draft Genomes of Novel Species.</title>
        <authorList>
            <person name="Venkateswaran K."/>
        </authorList>
    </citation>
    <scope>NUCLEOTIDE SEQUENCE [LARGE SCALE GENOMIC DNA]</scope>
    <source>
        <strain evidence="5 6">IF8SW-P5</strain>
    </source>
</reference>
<dbReference type="Proteomes" id="UP001630303">
    <property type="component" value="Unassembled WGS sequence"/>
</dbReference>
<dbReference type="Pfam" id="PF01757">
    <property type="entry name" value="Acyl_transf_3"/>
    <property type="match status" value="1"/>
</dbReference>
<protein>
    <submittedName>
        <fullName evidence="5">Acyltransferase family protein</fullName>
    </submittedName>
</protein>
<keyword evidence="5" id="KW-0808">Transferase</keyword>
<feature type="domain" description="SGNH" evidence="4">
    <location>
        <begin position="480"/>
        <end position="693"/>
    </location>
</feature>
<evidence type="ECO:0000259" key="4">
    <source>
        <dbReference type="Pfam" id="PF19040"/>
    </source>
</evidence>
<feature type="transmembrane region" description="Helical" evidence="2">
    <location>
        <begin position="86"/>
        <end position="108"/>
    </location>
</feature>
<dbReference type="GO" id="GO:0016746">
    <property type="term" value="F:acyltransferase activity"/>
    <property type="evidence" value="ECO:0007669"/>
    <property type="project" value="UniProtKB-KW"/>
</dbReference>
<feature type="region of interest" description="Disordered" evidence="1">
    <location>
        <begin position="369"/>
        <end position="392"/>
    </location>
</feature>
<dbReference type="InterPro" id="IPR050879">
    <property type="entry name" value="Acyltransferase_3"/>
</dbReference>
<feature type="transmembrane region" description="Helical" evidence="2">
    <location>
        <begin position="216"/>
        <end position="234"/>
    </location>
</feature>
<name>A0ABW9GHY0_9MICO</name>
<feature type="transmembrane region" description="Helical" evidence="2">
    <location>
        <begin position="21"/>
        <end position="39"/>
    </location>
</feature>
<evidence type="ECO:0000256" key="2">
    <source>
        <dbReference type="SAM" id="Phobius"/>
    </source>
</evidence>
<feature type="transmembrane region" description="Helical" evidence="2">
    <location>
        <begin position="45"/>
        <end position="66"/>
    </location>
</feature>
<feature type="domain" description="Acyltransferase 3" evidence="3">
    <location>
        <begin position="19"/>
        <end position="355"/>
    </location>
</feature>
<dbReference type="PANTHER" id="PTHR23028">
    <property type="entry name" value="ACETYLTRANSFERASE"/>
    <property type="match status" value="1"/>
</dbReference>
<evidence type="ECO:0000259" key="3">
    <source>
        <dbReference type="Pfam" id="PF01757"/>
    </source>
</evidence>
<feature type="transmembrane region" description="Helical" evidence="2">
    <location>
        <begin position="246"/>
        <end position="266"/>
    </location>
</feature>
<proteinExistence type="predicted"/>
<dbReference type="InterPro" id="IPR043968">
    <property type="entry name" value="SGNH"/>
</dbReference>
<dbReference type="Pfam" id="PF19040">
    <property type="entry name" value="SGNH"/>
    <property type="match status" value="1"/>
</dbReference>
<organism evidence="5 6">
    <name type="scientific">Microbacterium mcarthurae</name>
    <dbReference type="NCBI Taxonomy" id="3035918"/>
    <lineage>
        <taxon>Bacteria</taxon>
        <taxon>Bacillati</taxon>
        <taxon>Actinomycetota</taxon>
        <taxon>Actinomycetes</taxon>
        <taxon>Micrococcales</taxon>
        <taxon>Microbacteriaceae</taxon>
        <taxon>Microbacterium</taxon>
    </lineage>
</organism>
<dbReference type="EMBL" id="JAROCE010000004">
    <property type="protein sequence ID" value="MFM2721338.1"/>
    <property type="molecule type" value="Genomic_DNA"/>
</dbReference>
<evidence type="ECO:0000313" key="5">
    <source>
        <dbReference type="EMBL" id="MFM2721338.1"/>
    </source>
</evidence>
<sequence>MSSTVSAVRRREHTTVRRHDLDGLRALAVVLVAVYHVWIGRVSGGVDVFLFLSGFFVGGGVVRSLLRDDFSVGAFLARTARRLLPALFVVLLAILVATALLAPVTVWAETARQTIASLFSVENWYLASAGREYGSAAAVNSPHQHLWSMSVQGQLFLALGFIGALAATIMRRGQMRRYRRTALQALTVVCLVSFAWATVGVASDAAWAYFDTFGRAWEFLLGTVVALIVDRRSARSAPPRRQLHPAVCTILAWSGVAAILVTGIVWDGGDTFPGPAALLPLGGAVLLVLFPSGRGNPARVLEWRPVAAAGTYAYAFYLWHWPVLIFVLRLRGGEEPGWLAGTGILVLSAVLAWLTGRLVERRFLPARSGGREQAGAGDEVDRPRPRRRPRPGRFVPALGAAAAIVLVLPMVWLTYVEISRAHLGTIAGDLVRYPGASVQVFPELFSWDSRDGQIPSLVLAAEDKSRAVTDGCNSVEEEVVVCSYGDTEAERVLAVVGGSHTEQWVDALSLLGEETGFRVMTIIKWSCELVHGREGVEFFDDACVDWSANALETLIEERPDAVFTTLTRPNNTAGPGREMVPLAYERAWARLADAGIVTVAIRDNPWTGSDPVGCLSDSSLAHEASCGVPRSDVLDDMAPETQADHESLLLRPLDLTDVICPDDWCAFAQGGRIVYRDDHHLTNSWALSTVPILRERMLPLLGW</sequence>
<keyword evidence="6" id="KW-1185">Reference proteome</keyword>
<feature type="transmembrane region" description="Helical" evidence="2">
    <location>
        <begin position="182"/>
        <end position="210"/>
    </location>
</feature>
<keyword evidence="2" id="KW-1133">Transmembrane helix</keyword>
<keyword evidence="2" id="KW-0812">Transmembrane</keyword>
<dbReference type="PANTHER" id="PTHR23028:SF53">
    <property type="entry name" value="ACYL_TRANSF_3 DOMAIN-CONTAINING PROTEIN"/>
    <property type="match status" value="1"/>
</dbReference>
<feature type="transmembrane region" description="Helical" evidence="2">
    <location>
        <begin position="311"/>
        <end position="330"/>
    </location>
</feature>
<keyword evidence="5" id="KW-0012">Acyltransferase</keyword>
<feature type="transmembrane region" description="Helical" evidence="2">
    <location>
        <begin position="272"/>
        <end position="290"/>
    </location>
</feature>
<keyword evidence="2" id="KW-0472">Membrane</keyword>
<feature type="transmembrane region" description="Helical" evidence="2">
    <location>
        <begin position="151"/>
        <end position="170"/>
    </location>
</feature>
<dbReference type="RefSeq" id="WP_408905832.1">
    <property type="nucleotide sequence ID" value="NZ_JAROCE010000004.1"/>
</dbReference>
<feature type="transmembrane region" description="Helical" evidence="2">
    <location>
        <begin position="394"/>
        <end position="415"/>
    </location>
</feature>
<feature type="transmembrane region" description="Helical" evidence="2">
    <location>
        <begin position="336"/>
        <end position="354"/>
    </location>
</feature>
<evidence type="ECO:0000256" key="1">
    <source>
        <dbReference type="SAM" id="MobiDB-lite"/>
    </source>
</evidence>
<dbReference type="InterPro" id="IPR002656">
    <property type="entry name" value="Acyl_transf_3_dom"/>
</dbReference>
<accession>A0ABW9GHY0</accession>
<evidence type="ECO:0000313" key="6">
    <source>
        <dbReference type="Proteomes" id="UP001630303"/>
    </source>
</evidence>
<gene>
    <name evidence="5" type="ORF">P5G46_12545</name>
</gene>